<dbReference type="EMBL" id="JAHRIP010020284">
    <property type="protein sequence ID" value="MEQ2288027.1"/>
    <property type="molecule type" value="Genomic_DNA"/>
</dbReference>
<protein>
    <submittedName>
        <fullName evidence="1">Uncharacterized protein</fullName>
    </submittedName>
</protein>
<organism evidence="1 2">
    <name type="scientific">Ameca splendens</name>
    <dbReference type="NCBI Taxonomy" id="208324"/>
    <lineage>
        <taxon>Eukaryota</taxon>
        <taxon>Metazoa</taxon>
        <taxon>Chordata</taxon>
        <taxon>Craniata</taxon>
        <taxon>Vertebrata</taxon>
        <taxon>Euteleostomi</taxon>
        <taxon>Actinopterygii</taxon>
        <taxon>Neopterygii</taxon>
        <taxon>Teleostei</taxon>
        <taxon>Neoteleostei</taxon>
        <taxon>Acanthomorphata</taxon>
        <taxon>Ovalentaria</taxon>
        <taxon>Atherinomorphae</taxon>
        <taxon>Cyprinodontiformes</taxon>
        <taxon>Goodeidae</taxon>
        <taxon>Ameca</taxon>
    </lineage>
</organism>
<accession>A0ABV0Y2M5</accession>
<name>A0ABV0Y2M5_9TELE</name>
<comment type="caution">
    <text evidence="1">The sequence shown here is derived from an EMBL/GenBank/DDBJ whole genome shotgun (WGS) entry which is preliminary data.</text>
</comment>
<sequence>MSHNDAAATADPALKIARSTVVGEFFSSKAPHHLLGLDHVQIQNIPACTPIHFLYTAPLLTKTEIFDTHLYFALFTLTLLNEIQHKCSICIQFSLSPAVL</sequence>
<proteinExistence type="predicted"/>
<evidence type="ECO:0000313" key="1">
    <source>
        <dbReference type="EMBL" id="MEQ2288027.1"/>
    </source>
</evidence>
<reference evidence="1 2" key="1">
    <citation type="submission" date="2021-06" db="EMBL/GenBank/DDBJ databases">
        <authorList>
            <person name="Palmer J.M."/>
        </authorList>
    </citation>
    <scope>NUCLEOTIDE SEQUENCE [LARGE SCALE GENOMIC DNA]</scope>
    <source>
        <strain evidence="1 2">AS_MEX2019</strain>
        <tissue evidence="1">Muscle</tissue>
    </source>
</reference>
<keyword evidence="2" id="KW-1185">Reference proteome</keyword>
<evidence type="ECO:0000313" key="2">
    <source>
        <dbReference type="Proteomes" id="UP001469553"/>
    </source>
</evidence>
<gene>
    <name evidence="1" type="ORF">AMECASPLE_018754</name>
</gene>
<dbReference type="Proteomes" id="UP001469553">
    <property type="component" value="Unassembled WGS sequence"/>
</dbReference>